<evidence type="ECO:0000313" key="2">
    <source>
        <dbReference type="EMBL" id="KKL67036.1"/>
    </source>
</evidence>
<sequence length="657" mass="72921">AKPAKEPGSITAALIGDLAKPGEWTANKTSKRTVQATSIVPEMVLYQYSVTAPDGLKFNVEVRSTKTKPLSAKEIKAEALMTAQTRYAVEQVPKEKKRRKPTKAASLASWVKAKGGVRKFRGELYAQGITPKSRPGIINNKTGMYLDDAALEAWEAGYFPDHTERPTVHEFIDALRADVRGESRRFTPEDADLLEQQAWEDQVVEAADRLGIKVSGRKLEDVTDEVNKAWATREELPPELEGEREALSGFSTKGYTKRAKEVLDSLEKRYFSWYSALGKLPGKKEFLTRRYKALGRIAKVDEIAKGFNRTFSKASEGDQRAAYKYLTTRGAKPGGIESATVRSHAVRVKQKIDAVGKALVARGMIPQESYDKYRDEYLPRVYLKHLLGEDTGRTGGTGRKLSDQGYTKARKDLSEEERAILGEIKDPGYLASRGFALPLRDLAMQDFLQGIAGNPEWVFPKGVAPWKGKKVSVLWLDAQAKEIKDRLPYMDAEQKPIAEAEARRMDAVTGPALEAIGKLPEDYRQIPDSGRYGPLRGLPVRKEIYSATRQEGIRRFGLEANKKVLLVPGGSQGAMNVNQTVIELLGQLDELAGEWQILHLTGPGKLEVVREGYERAQTRMNYELADFTTEMPEALAAADVVLSRAGASSLAEFTAKR</sequence>
<dbReference type="Gene3D" id="3.40.50.2000">
    <property type="entry name" value="Glycogen Phosphorylase B"/>
    <property type="match status" value="1"/>
</dbReference>
<dbReference type="PANTHER" id="PTHR21015">
    <property type="entry name" value="UDP-N-ACETYLGLUCOSAMINE--N-ACETYLMURAMYL-(PENTAPEPTIDE) PYROPHOSPHORYL-UNDECAPRENOL N-ACETYLGLUCOSAMINE TRANSFERASE 1"/>
    <property type="match status" value="1"/>
</dbReference>
<feature type="non-terminal residue" evidence="2">
    <location>
        <position position="657"/>
    </location>
</feature>
<name>A0A0F9EL73_9ZZZZ</name>
<evidence type="ECO:0000259" key="1">
    <source>
        <dbReference type="Pfam" id="PF04101"/>
    </source>
</evidence>
<dbReference type="Pfam" id="PF04101">
    <property type="entry name" value="Glyco_tran_28_C"/>
    <property type="match status" value="1"/>
</dbReference>
<feature type="domain" description="Glycosyl transferase family 28 C-terminal" evidence="1">
    <location>
        <begin position="564"/>
        <end position="655"/>
    </location>
</feature>
<dbReference type="AlphaFoldDB" id="A0A0F9EL73"/>
<proteinExistence type="predicted"/>
<dbReference type="PANTHER" id="PTHR21015:SF22">
    <property type="entry name" value="GLYCOSYLTRANSFERASE"/>
    <property type="match status" value="1"/>
</dbReference>
<dbReference type="InterPro" id="IPR007235">
    <property type="entry name" value="Glyco_trans_28_C"/>
</dbReference>
<dbReference type="CDD" id="cd03785">
    <property type="entry name" value="GT28_MurG"/>
    <property type="match status" value="1"/>
</dbReference>
<accession>A0A0F9EL73</accession>
<gene>
    <name evidence="2" type="ORF">LCGC14_2139000</name>
</gene>
<dbReference type="SUPFAM" id="SSF53756">
    <property type="entry name" value="UDP-Glycosyltransferase/glycogen phosphorylase"/>
    <property type="match status" value="1"/>
</dbReference>
<dbReference type="GO" id="GO:0016758">
    <property type="term" value="F:hexosyltransferase activity"/>
    <property type="evidence" value="ECO:0007669"/>
    <property type="project" value="InterPro"/>
</dbReference>
<organism evidence="2">
    <name type="scientific">marine sediment metagenome</name>
    <dbReference type="NCBI Taxonomy" id="412755"/>
    <lineage>
        <taxon>unclassified sequences</taxon>
        <taxon>metagenomes</taxon>
        <taxon>ecological metagenomes</taxon>
    </lineage>
</organism>
<protein>
    <recommendedName>
        <fullName evidence="1">Glycosyl transferase family 28 C-terminal domain-containing protein</fullName>
    </recommendedName>
</protein>
<feature type="non-terminal residue" evidence="2">
    <location>
        <position position="1"/>
    </location>
</feature>
<dbReference type="EMBL" id="LAZR01027009">
    <property type="protein sequence ID" value="KKL67036.1"/>
    <property type="molecule type" value="Genomic_DNA"/>
</dbReference>
<comment type="caution">
    <text evidence="2">The sequence shown here is derived from an EMBL/GenBank/DDBJ whole genome shotgun (WGS) entry which is preliminary data.</text>
</comment>
<reference evidence="2" key="1">
    <citation type="journal article" date="2015" name="Nature">
        <title>Complex archaea that bridge the gap between prokaryotes and eukaryotes.</title>
        <authorList>
            <person name="Spang A."/>
            <person name="Saw J.H."/>
            <person name="Jorgensen S.L."/>
            <person name="Zaremba-Niedzwiedzka K."/>
            <person name="Martijn J."/>
            <person name="Lind A.E."/>
            <person name="van Eijk R."/>
            <person name="Schleper C."/>
            <person name="Guy L."/>
            <person name="Ettema T.J."/>
        </authorList>
    </citation>
    <scope>NUCLEOTIDE SEQUENCE</scope>
</reference>